<evidence type="ECO:0000256" key="1">
    <source>
        <dbReference type="SAM" id="Phobius"/>
    </source>
</evidence>
<dbReference type="EMBL" id="CAJFCW020000002">
    <property type="protein sequence ID" value="CAG9089177.1"/>
    <property type="molecule type" value="Genomic_DNA"/>
</dbReference>
<dbReference type="AlphaFoldDB" id="A0A811K0I2"/>
<evidence type="ECO:0000313" key="2">
    <source>
        <dbReference type="EMBL" id="CAD5209384.1"/>
    </source>
</evidence>
<reference evidence="2" key="1">
    <citation type="submission" date="2020-09" db="EMBL/GenBank/DDBJ databases">
        <authorList>
            <person name="Kikuchi T."/>
        </authorList>
    </citation>
    <scope>NUCLEOTIDE SEQUENCE</scope>
    <source>
        <strain evidence="2">SH1</strain>
    </source>
</reference>
<proteinExistence type="predicted"/>
<comment type="caution">
    <text evidence="2">The sequence shown here is derived from an EMBL/GenBank/DDBJ whole genome shotgun (WGS) entry which is preliminary data.</text>
</comment>
<organism evidence="2 3">
    <name type="scientific">Bursaphelenchus okinawaensis</name>
    <dbReference type="NCBI Taxonomy" id="465554"/>
    <lineage>
        <taxon>Eukaryota</taxon>
        <taxon>Metazoa</taxon>
        <taxon>Ecdysozoa</taxon>
        <taxon>Nematoda</taxon>
        <taxon>Chromadorea</taxon>
        <taxon>Rhabditida</taxon>
        <taxon>Tylenchina</taxon>
        <taxon>Tylenchomorpha</taxon>
        <taxon>Aphelenchoidea</taxon>
        <taxon>Aphelenchoididae</taxon>
        <taxon>Bursaphelenchus</taxon>
    </lineage>
</organism>
<sequence>MERFVSTVFVNSNDGNKEKEFSVSLFGVFFLMCTTTTIMDKLHDIMPLSTTNVLLSVSGAMSGLSLVVRLRF</sequence>
<feature type="transmembrane region" description="Helical" evidence="1">
    <location>
        <begin position="45"/>
        <end position="68"/>
    </location>
</feature>
<keyword evidence="3" id="KW-1185">Reference proteome</keyword>
<dbReference type="EMBL" id="CAJFDH010000002">
    <property type="protein sequence ID" value="CAD5209384.1"/>
    <property type="molecule type" value="Genomic_DNA"/>
</dbReference>
<keyword evidence="1" id="KW-0472">Membrane</keyword>
<feature type="transmembrane region" description="Helical" evidence="1">
    <location>
        <begin position="21"/>
        <end position="39"/>
    </location>
</feature>
<keyword evidence="1" id="KW-0812">Transmembrane</keyword>
<dbReference type="Proteomes" id="UP000783686">
    <property type="component" value="Unassembled WGS sequence"/>
</dbReference>
<accession>A0A811K0I2</accession>
<dbReference type="Proteomes" id="UP000614601">
    <property type="component" value="Unassembled WGS sequence"/>
</dbReference>
<keyword evidence="1" id="KW-1133">Transmembrane helix</keyword>
<protein>
    <submittedName>
        <fullName evidence="2">Uncharacterized protein</fullName>
    </submittedName>
</protein>
<name>A0A811K0I2_9BILA</name>
<evidence type="ECO:0000313" key="3">
    <source>
        <dbReference type="Proteomes" id="UP000614601"/>
    </source>
</evidence>
<gene>
    <name evidence="2" type="ORF">BOKJ2_LOCUS2653</name>
</gene>